<dbReference type="OrthoDB" id="10271917at2759"/>
<feature type="region of interest" description="Disordered" evidence="1">
    <location>
        <begin position="1438"/>
        <end position="1460"/>
    </location>
</feature>
<reference evidence="2 3" key="1">
    <citation type="submission" date="2016-02" db="EMBL/GenBank/DDBJ databases">
        <title>Genome analysis of coral dinoflagellate symbionts highlights evolutionary adaptations to a symbiotic lifestyle.</title>
        <authorList>
            <person name="Aranda M."/>
            <person name="Li Y."/>
            <person name="Liew Y.J."/>
            <person name="Baumgarten S."/>
            <person name="Simakov O."/>
            <person name="Wilson M."/>
            <person name="Piel J."/>
            <person name="Ashoor H."/>
            <person name="Bougouffa S."/>
            <person name="Bajic V.B."/>
            <person name="Ryu T."/>
            <person name="Ravasi T."/>
            <person name="Bayer T."/>
            <person name="Micklem G."/>
            <person name="Kim H."/>
            <person name="Bhak J."/>
            <person name="Lajeunesse T.C."/>
            <person name="Voolstra C.R."/>
        </authorList>
    </citation>
    <scope>NUCLEOTIDE SEQUENCE [LARGE SCALE GENOMIC DNA]</scope>
    <source>
        <strain evidence="2 3">CCMP2467</strain>
    </source>
</reference>
<organism evidence="2 3">
    <name type="scientific">Symbiodinium microadriaticum</name>
    <name type="common">Dinoflagellate</name>
    <name type="synonym">Zooxanthella microadriatica</name>
    <dbReference type="NCBI Taxonomy" id="2951"/>
    <lineage>
        <taxon>Eukaryota</taxon>
        <taxon>Sar</taxon>
        <taxon>Alveolata</taxon>
        <taxon>Dinophyceae</taxon>
        <taxon>Suessiales</taxon>
        <taxon>Symbiodiniaceae</taxon>
        <taxon>Symbiodinium</taxon>
    </lineage>
</organism>
<feature type="compositionally biased region" description="Low complexity" evidence="1">
    <location>
        <begin position="79"/>
        <end position="100"/>
    </location>
</feature>
<evidence type="ECO:0000313" key="2">
    <source>
        <dbReference type="EMBL" id="OLP78910.1"/>
    </source>
</evidence>
<evidence type="ECO:0000313" key="3">
    <source>
        <dbReference type="Proteomes" id="UP000186817"/>
    </source>
</evidence>
<feature type="region of interest" description="Disordered" evidence="1">
    <location>
        <begin position="649"/>
        <end position="689"/>
    </location>
</feature>
<gene>
    <name evidence="2" type="ORF">AK812_SmicGene40872</name>
</gene>
<name>A0A1Q9C7L9_SYMMI</name>
<feature type="region of interest" description="Disordered" evidence="1">
    <location>
        <begin position="1806"/>
        <end position="1835"/>
    </location>
</feature>
<keyword evidence="3" id="KW-1185">Reference proteome</keyword>
<sequence length="1927" mass="214892">MLKDDDAQKQAEEAIDAATEKWHEYVPKIWVRKDRTQRRLGCDGIVVEEPIPERGLLRLATRIRALRQSRSSGARDATAEANTEASAQAASARGSADPAGTAASRPGREGPEKDLEKACFLVLSRIYSVFNPAKLGKVTSLMAKYTDHVSLICAVPHKYLQYDAASALITALVADLRSGARTEKDWHVDLELANRSLDEAILQLIRPLRRLIRRSQSTWTTRLVTVVVVVAAPTVRRSATGPDRLKPTGRKGSPRAGERQACLFPSARAADTHVSTLPACSTLSAAGPTPAIAGISSSTWDWREVDEAPTNWVYFGDRDSQRPRYMLIFLVAPIAGSAYYVGGELPDLYASELKVMRKDQGKMFEDSSRNLSTHDDLLMQALGLPSVTMPGEAPTVFVLANAEPRLLVYSLEDQDGLSEQATGEVMSSWTNQAVLRTMLLKRFLLRTTFMDEQELAEEADFLDTLPLAGIIKRAFKRLVKDHNVVGKDDVKKAMLESQVAKNEFMRVGGFSPTQWVLGRLPRGVGHVLDEEELGQLGVLSGRLDATTAFGRQAEFRHTAKKAFVKSAPLPGKYQAGDLVCYRISRDEHSGVSTWSTVSKIIGFDNKTVWVVHQGVPVATSLARLRPCIGAISSTSTPKLRGISERLWTRLTDPNGGRSPGTGDSYGGESCQKGHGPLTVEEPEDEHVDPQEGIQEPMAEDTAVEADAGADAEATEDSALLLRAYASHFWTGDQKGVWNSLPGEKKYETLRIFFADRVESDQKVAQWRKRRKNFTSKKQKEKHGKILVYHKCPEDVQKELDKSREKEWAKWKEFSAAIIIDDAQYQELIREGHQAIPAQWVELDKNHNKRLLDPTVEAKYKSRLVVRGDLEKGDPRNYLKGKGLRENRIYRALYSFTDADGVVQLLLTSHVDDLLWACDPSCDWIMDDLIKTFKCGTTEVGNLRYCGKEITQDEDFTIRVSCADTTRNVSKIFVDKRRHPGDPLTDSDRTQMKSVAGSLAWVCRQCRPDLSYRVSRIQSASSNGTVADIREANKAVDYAIGTYDRGLVFKSGLLDWKTPGALMSLVVTDASHANESEEMIINEMTSIEGYVGQVCKADLDDRLQESGDDAYAGEKAGDPFYDDYKPADDQLTDIVRWIDTDVMIADPMTKVMEPTKLVEALKSNTFDVEQPLESVVKKRAKQLQRRSTKKEEGPLEFKPTVERKNMHPVCELEVASNPVALEAVQASRSLCARKNMIFQRLQRSLRRLKGTCRFNPPLLPWISGGLTRRSLAQNLADYLQQVTATADADQAQVTTAVAARRDTLDLLKLPNGWIRLASQPEVRQDLAQACCLCGQWCTNAGGVKRHIASKHAEIYNVTTTRQFVFAPSEVLLPASTLLAPTAASKSCSQLATRPPALCSTSVRCYTFICLEGQNSMSMMDQLSAEQKEIFGSVLPTLLSSQGQSTEPRGQTKGKGKGKGSATLEAKLNTLARVVMQHEDAINTAKLDRGLVFYMNNGDDSVLQTLFKVSQKAKEVQSQDAQQQQQQQQQQLNPLRILLLQALFMEIEGRIKLMETDPVIQQKTQSAQLVNDHGWTFKKWCPRLRQLVVDTKKKEIPVQVMRQHLSEMFQLMDADTVLKFGANRRMTAVLLEDPDKSTVFLLEVSLRGSNAARLFELFKDLDSSSIWQVVRAQMRRATLRSEEAHCVKPPATGGDGVSVLTQRPREQHDAAEFCVFVLNSMSISRHLAAWQGTIQEGERIHAHDSGHYAAALFEDEAISIRDDGVTARAANQADLATVEHNAYLAFVIPAHSAGAREDEECEKRDLAKARKFKRLSPNPSRGEEKGRGQEQQPEGKAAMDRLYAGATKMIGKCSRVKDREHFKPHMIQMKEWMDQDDHLLTWTEFPKAANRTLTTASFKEYMREHADQAVALNEECEKFKALLRSRKGL</sequence>
<evidence type="ECO:0000256" key="1">
    <source>
        <dbReference type="SAM" id="MobiDB-lite"/>
    </source>
</evidence>
<comment type="caution">
    <text evidence="2">The sequence shown here is derived from an EMBL/GenBank/DDBJ whole genome shotgun (WGS) entry which is preliminary data.</text>
</comment>
<proteinExistence type="predicted"/>
<accession>A0A1Q9C7L9</accession>
<feature type="region of interest" description="Disordered" evidence="1">
    <location>
        <begin position="239"/>
        <end position="258"/>
    </location>
</feature>
<dbReference type="Proteomes" id="UP000186817">
    <property type="component" value="Unassembled WGS sequence"/>
</dbReference>
<protein>
    <recommendedName>
        <fullName evidence="4">Copia protein</fullName>
    </recommendedName>
</protein>
<feature type="region of interest" description="Disordered" evidence="1">
    <location>
        <begin position="70"/>
        <end position="112"/>
    </location>
</feature>
<evidence type="ECO:0008006" key="4">
    <source>
        <dbReference type="Google" id="ProtNLM"/>
    </source>
</evidence>
<feature type="compositionally biased region" description="Polar residues" evidence="1">
    <location>
        <begin position="1438"/>
        <end position="1447"/>
    </location>
</feature>
<dbReference type="EMBL" id="LSRX01001546">
    <property type="protein sequence ID" value="OLP78910.1"/>
    <property type="molecule type" value="Genomic_DNA"/>
</dbReference>